<keyword evidence="2" id="KW-0378">Hydrolase</keyword>
<name>A0ABW7FVD8_9BURK</name>
<evidence type="ECO:0000313" key="3">
    <source>
        <dbReference type="Proteomes" id="UP001606099"/>
    </source>
</evidence>
<dbReference type="InterPro" id="IPR029058">
    <property type="entry name" value="AB_hydrolase_fold"/>
</dbReference>
<comment type="caution">
    <text evidence="2">The sequence shown here is derived from an EMBL/GenBank/DDBJ whole genome shotgun (WGS) entry which is preliminary data.</text>
</comment>
<dbReference type="InterPro" id="IPR000073">
    <property type="entry name" value="AB_hydrolase_1"/>
</dbReference>
<dbReference type="PANTHER" id="PTHR43194:SF2">
    <property type="entry name" value="PEROXISOMAL MEMBRANE PROTEIN LPX1"/>
    <property type="match status" value="1"/>
</dbReference>
<dbReference type="PANTHER" id="PTHR43194">
    <property type="entry name" value="HYDROLASE ALPHA/BETA FOLD FAMILY"/>
    <property type="match status" value="1"/>
</dbReference>
<dbReference type="RefSeq" id="WP_394460372.1">
    <property type="nucleotide sequence ID" value="NZ_JBIGHZ010000003.1"/>
</dbReference>
<gene>
    <name evidence="2" type="ORF">ACG0Z6_08485</name>
</gene>
<dbReference type="Pfam" id="PF12697">
    <property type="entry name" value="Abhydrolase_6"/>
    <property type="match status" value="1"/>
</dbReference>
<keyword evidence="3" id="KW-1185">Reference proteome</keyword>
<dbReference type="InterPro" id="IPR050228">
    <property type="entry name" value="Carboxylesterase_BioH"/>
</dbReference>
<protein>
    <submittedName>
        <fullName evidence="2">Alpha/beta fold hydrolase</fullName>
    </submittedName>
</protein>
<reference evidence="2 3" key="1">
    <citation type="submission" date="2024-08" db="EMBL/GenBank/DDBJ databases">
        <authorList>
            <person name="Lu H."/>
        </authorList>
    </citation>
    <scope>NUCLEOTIDE SEQUENCE [LARGE SCALE GENOMIC DNA]</scope>
    <source>
        <strain evidence="2 3">BYS180W</strain>
    </source>
</reference>
<organism evidence="2 3">
    <name type="scientific">Roseateles rivi</name>
    <dbReference type="NCBI Taxonomy" id="3299028"/>
    <lineage>
        <taxon>Bacteria</taxon>
        <taxon>Pseudomonadati</taxon>
        <taxon>Pseudomonadota</taxon>
        <taxon>Betaproteobacteria</taxon>
        <taxon>Burkholderiales</taxon>
        <taxon>Sphaerotilaceae</taxon>
        <taxon>Roseateles</taxon>
    </lineage>
</organism>
<dbReference type="EMBL" id="JBIGHZ010000003">
    <property type="protein sequence ID" value="MFG6448281.1"/>
    <property type="molecule type" value="Genomic_DNA"/>
</dbReference>
<dbReference type="Gene3D" id="3.40.50.1820">
    <property type="entry name" value="alpha/beta hydrolase"/>
    <property type="match status" value="1"/>
</dbReference>
<accession>A0ABW7FVD8</accession>
<feature type="domain" description="AB hydrolase-1" evidence="1">
    <location>
        <begin position="9"/>
        <end position="265"/>
    </location>
</feature>
<evidence type="ECO:0000259" key="1">
    <source>
        <dbReference type="Pfam" id="PF12697"/>
    </source>
</evidence>
<sequence>MHNSPQKHIVFAHANGFPAGCYRSLFEIWRAAGWQVHAPEMLGHNPRYPITNNWPHLRDELLDFISQQVLPQRASTEPLMLVGHSLGGILALQAACKRPGMFDGLLMLDAPVVAGWRAQGLRLAKATGLVRHISPGKVSVRRRQEWSNRDDVLKHFASKSAFASWAPHVLQDYVQSGFEPEQGKVHLKFRRDVETRIYDTLPHHLLTKLRRHPPNCPIAFIAATHSTEMRMTGERTVRALAHQRLQWFEGSHLFPFERPEECARAVLEQLQQLQDLGPGACAKPQGTAI</sequence>
<proteinExistence type="predicted"/>
<evidence type="ECO:0000313" key="2">
    <source>
        <dbReference type="EMBL" id="MFG6448281.1"/>
    </source>
</evidence>
<dbReference type="SUPFAM" id="SSF53474">
    <property type="entry name" value="alpha/beta-Hydrolases"/>
    <property type="match status" value="1"/>
</dbReference>
<dbReference type="GO" id="GO:0016787">
    <property type="term" value="F:hydrolase activity"/>
    <property type="evidence" value="ECO:0007669"/>
    <property type="project" value="UniProtKB-KW"/>
</dbReference>
<dbReference type="Proteomes" id="UP001606099">
    <property type="component" value="Unassembled WGS sequence"/>
</dbReference>